<reference evidence="1" key="2">
    <citation type="journal article" date="2024" name="Plant">
        <title>Genomic evolution and insights into agronomic trait innovations of Sesamum species.</title>
        <authorList>
            <person name="Miao H."/>
            <person name="Wang L."/>
            <person name="Qu L."/>
            <person name="Liu H."/>
            <person name="Sun Y."/>
            <person name="Le M."/>
            <person name="Wang Q."/>
            <person name="Wei S."/>
            <person name="Zheng Y."/>
            <person name="Lin W."/>
            <person name="Duan Y."/>
            <person name="Cao H."/>
            <person name="Xiong S."/>
            <person name="Wang X."/>
            <person name="Wei L."/>
            <person name="Li C."/>
            <person name="Ma Q."/>
            <person name="Ju M."/>
            <person name="Zhao R."/>
            <person name="Li G."/>
            <person name="Mu C."/>
            <person name="Tian Q."/>
            <person name="Mei H."/>
            <person name="Zhang T."/>
            <person name="Gao T."/>
            <person name="Zhang H."/>
        </authorList>
    </citation>
    <scope>NUCLEOTIDE SEQUENCE</scope>
    <source>
        <strain evidence="1">KEN1</strain>
    </source>
</reference>
<organism evidence="1">
    <name type="scientific">Sesamum latifolium</name>
    <dbReference type="NCBI Taxonomy" id="2727402"/>
    <lineage>
        <taxon>Eukaryota</taxon>
        <taxon>Viridiplantae</taxon>
        <taxon>Streptophyta</taxon>
        <taxon>Embryophyta</taxon>
        <taxon>Tracheophyta</taxon>
        <taxon>Spermatophyta</taxon>
        <taxon>Magnoliopsida</taxon>
        <taxon>eudicotyledons</taxon>
        <taxon>Gunneridae</taxon>
        <taxon>Pentapetalae</taxon>
        <taxon>asterids</taxon>
        <taxon>lamiids</taxon>
        <taxon>Lamiales</taxon>
        <taxon>Pedaliaceae</taxon>
        <taxon>Sesamum</taxon>
    </lineage>
</organism>
<evidence type="ECO:0000313" key="1">
    <source>
        <dbReference type="EMBL" id="KAL0445919.1"/>
    </source>
</evidence>
<gene>
    <name evidence="1" type="ORF">Slati_1719800</name>
</gene>
<name>A0AAW2WYA5_9LAMI</name>
<protein>
    <submittedName>
        <fullName evidence="1">Uncharacterized protein</fullName>
    </submittedName>
</protein>
<dbReference type="EMBL" id="JACGWN010000006">
    <property type="protein sequence ID" value="KAL0445919.1"/>
    <property type="molecule type" value="Genomic_DNA"/>
</dbReference>
<proteinExistence type="predicted"/>
<sequence>MAMWYSGIRYEIPLGATSRVHMSIQKAWGWTVRGARWDSSGLPVEASSFSSHLGVLSRAGWRLSACDWRRHVPRHGQFYAVVGSLPAWRIR</sequence>
<comment type="caution">
    <text evidence="1">The sequence shown here is derived from an EMBL/GenBank/DDBJ whole genome shotgun (WGS) entry which is preliminary data.</text>
</comment>
<accession>A0AAW2WYA5</accession>
<dbReference type="AlphaFoldDB" id="A0AAW2WYA5"/>
<reference evidence="1" key="1">
    <citation type="submission" date="2020-06" db="EMBL/GenBank/DDBJ databases">
        <authorList>
            <person name="Li T."/>
            <person name="Hu X."/>
            <person name="Zhang T."/>
            <person name="Song X."/>
            <person name="Zhang H."/>
            <person name="Dai N."/>
            <person name="Sheng W."/>
            <person name="Hou X."/>
            <person name="Wei L."/>
        </authorList>
    </citation>
    <scope>NUCLEOTIDE SEQUENCE</scope>
    <source>
        <strain evidence="1">KEN1</strain>
        <tissue evidence="1">Leaf</tissue>
    </source>
</reference>